<dbReference type="NCBIfam" id="TIGR00205">
    <property type="entry name" value="fliE"/>
    <property type="match status" value="1"/>
</dbReference>
<keyword evidence="3 4" id="KW-0975">Bacterial flagellum</keyword>
<dbReference type="RefSeq" id="WP_094942418.1">
    <property type="nucleotide sequence ID" value="NZ_NOKQ01000196.1"/>
</dbReference>
<dbReference type="OrthoDB" id="9812413at2"/>
<dbReference type="Proteomes" id="UP000217065">
    <property type="component" value="Unassembled WGS sequence"/>
</dbReference>
<organism evidence="6 7">
    <name type="scientific">Tetzosporium hominis</name>
    <dbReference type="NCBI Taxonomy" id="2020506"/>
    <lineage>
        <taxon>Bacteria</taxon>
        <taxon>Bacillati</taxon>
        <taxon>Bacillota</taxon>
        <taxon>Bacilli</taxon>
        <taxon>Bacillales</taxon>
        <taxon>Caryophanaceae</taxon>
        <taxon>Tetzosporium</taxon>
    </lineage>
</organism>
<keyword evidence="7" id="KW-1185">Reference proteome</keyword>
<comment type="similarity">
    <text evidence="2 4">Belongs to the FliE family.</text>
</comment>
<evidence type="ECO:0000256" key="1">
    <source>
        <dbReference type="ARBA" id="ARBA00004117"/>
    </source>
</evidence>
<keyword evidence="6" id="KW-0966">Cell projection</keyword>
<dbReference type="PRINTS" id="PR01006">
    <property type="entry name" value="FLGHOOKFLIE"/>
</dbReference>
<comment type="subcellular location">
    <subcellularLocation>
        <location evidence="1 4">Bacterial flagellum basal body</location>
    </subcellularLocation>
</comment>
<evidence type="ECO:0000313" key="7">
    <source>
        <dbReference type="Proteomes" id="UP000217065"/>
    </source>
</evidence>
<evidence type="ECO:0000256" key="4">
    <source>
        <dbReference type="HAMAP-Rule" id="MF_00724"/>
    </source>
</evidence>
<accession>A0A264W465</accession>
<keyword evidence="6" id="KW-0969">Cilium</keyword>
<evidence type="ECO:0000256" key="5">
    <source>
        <dbReference type="NCBIfam" id="TIGR00205"/>
    </source>
</evidence>
<gene>
    <name evidence="4" type="primary">fliE</name>
    <name evidence="6" type="ORF">CF394_06475</name>
</gene>
<protein>
    <recommendedName>
        <fullName evidence="4 5">Flagellar hook-basal body complex protein FliE</fullName>
    </recommendedName>
</protein>
<proteinExistence type="inferred from homology"/>
<evidence type="ECO:0000313" key="6">
    <source>
        <dbReference type="EMBL" id="OZS78398.1"/>
    </source>
</evidence>
<comment type="caution">
    <text evidence="6">The sequence shown here is derived from an EMBL/GenBank/DDBJ whole genome shotgun (WGS) entry which is preliminary data.</text>
</comment>
<reference evidence="6 7" key="1">
    <citation type="submission" date="2017-07" db="EMBL/GenBank/DDBJ databases">
        <title>Tetzosporium hominis gen.nov. sp.nov.</title>
        <authorList>
            <person name="Tetz G."/>
            <person name="Tetz V."/>
        </authorList>
    </citation>
    <scope>NUCLEOTIDE SEQUENCE [LARGE SCALE GENOMIC DNA]</scope>
    <source>
        <strain evidence="6 7">VT-49</strain>
    </source>
</reference>
<dbReference type="PANTHER" id="PTHR34653:SF1">
    <property type="entry name" value="FLAGELLAR HOOK-BASAL BODY COMPLEX PROTEIN FLIE"/>
    <property type="match status" value="1"/>
</dbReference>
<dbReference type="Pfam" id="PF02049">
    <property type="entry name" value="FliE"/>
    <property type="match status" value="1"/>
</dbReference>
<dbReference type="PANTHER" id="PTHR34653">
    <property type="match status" value="1"/>
</dbReference>
<dbReference type="InterPro" id="IPR001624">
    <property type="entry name" value="FliE"/>
</dbReference>
<dbReference type="GO" id="GO:0003774">
    <property type="term" value="F:cytoskeletal motor activity"/>
    <property type="evidence" value="ECO:0007669"/>
    <property type="project" value="InterPro"/>
</dbReference>
<dbReference type="EMBL" id="NOKQ01000196">
    <property type="protein sequence ID" value="OZS78398.1"/>
    <property type="molecule type" value="Genomic_DNA"/>
</dbReference>
<dbReference type="GO" id="GO:0009425">
    <property type="term" value="C:bacterial-type flagellum basal body"/>
    <property type="evidence" value="ECO:0007669"/>
    <property type="project" value="UniProtKB-SubCell"/>
</dbReference>
<evidence type="ECO:0000256" key="3">
    <source>
        <dbReference type="ARBA" id="ARBA00023143"/>
    </source>
</evidence>
<name>A0A264W465_9BACL</name>
<dbReference type="AlphaFoldDB" id="A0A264W465"/>
<evidence type="ECO:0000256" key="2">
    <source>
        <dbReference type="ARBA" id="ARBA00009272"/>
    </source>
</evidence>
<dbReference type="GO" id="GO:0005198">
    <property type="term" value="F:structural molecule activity"/>
    <property type="evidence" value="ECO:0007669"/>
    <property type="project" value="UniProtKB-UniRule"/>
</dbReference>
<dbReference type="HAMAP" id="MF_00724">
    <property type="entry name" value="FliE"/>
    <property type="match status" value="1"/>
</dbReference>
<sequence length="98" mass="10876">MNPIQGMDPSFLQPNFIKPPDVKVAGTGFQNLLTQSIQQVDQAQKLSDQMTAGLVNGNVENVHDVMIAAQKASLSLELTMQVRNKMVEAYQEVMRMQV</sequence>
<dbReference type="GO" id="GO:0071973">
    <property type="term" value="P:bacterial-type flagellum-dependent cell motility"/>
    <property type="evidence" value="ECO:0007669"/>
    <property type="project" value="InterPro"/>
</dbReference>
<keyword evidence="6" id="KW-0282">Flagellum</keyword>